<evidence type="ECO:0000313" key="6">
    <source>
        <dbReference type="Proteomes" id="UP000541558"/>
    </source>
</evidence>
<feature type="compositionally biased region" description="Low complexity" evidence="3">
    <location>
        <begin position="38"/>
        <end position="54"/>
    </location>
</feature>
<feature type="compositionally biased region" description="Polar residues" evidence="3">
    <location>
        <begin position="272"/>
        <end position="286"/>
    </location>
</feature>
<dbReference type="EMBL" id="JAACJK010000059">
    <property type="protein sequence ID" value="KAF5335957.1"/>
    <property type="molecule type" value="Genomic_DNA"/>
</dbReference>
<sequence>MDQVGTPEKLKLYNAYLELFQESFRRILESQKAGGGSSRSNGTTSRGSLLAAAAKPKKVEAAQPAFKPRKVKETKDSKYRDRASERRQGEGNDFAHVEALLEDFEKQTKDAKNLEEIEEKRKYLGGDSEHSVLVKGLDFALLEQNRARTALVTDALDDDSLEKAFQGVSTSTTEKSSKKRSRADLLKELKEKRIASPGGEADAAGTTETAQEEARRLEEARQKGKFKPIGFKPIGEPEGKKKKKKVKGDGTADGERKKKKRKVESAAVEETNPASEGQRPTSAQTSAPPPPEPEPVDNDFDIFADAGEYDGLELGDDDDEEEDPANRRNQKASMKEEEEEEGEFVPKQWIPVEDSGSILQRIHSEPPEPLASTKPEPDLEGAESEEEAPMRLVPLASSAVPSIKELLEMDRAATSSYKNKKRKDKKKAEQGDEPANKPTAEERAERDYKKLKAYTDKKAGAKP</sequence>
<comment type="subcellular location">
    <subcellularLocation>
        <location evidence="1">Nucleus</location>
    </subcellularLocation>
</comment>
<protein>
    <recommendedName>
        <fullName evidence="4">RED-like N-terminal domain-containing protein</fullName>
    </recommendedName>
</protein>
<dbReference type="InterPro" id="IPR039896">
    <property type="entry name" value="Red-like"/>
</dbReference>
<feature type="compositionally biased region" description="Basic and acidic residues" evidence="3">
    <location>
        <begin position="71"/>
        <end position="94"/>
    </location>
</feature>
<organism evidence="5 6">
    <name type="scientific">Ephemerocybe angulata</name>
    <dbReference type="NCBI Taxonomy" id="980116"/>
    <lineage>
        <taxon>Eukaryota</taxon>
        <taxon>Fungi</taxon>
        <taxon>Dikarya</taxon>
        <taxon>Basidiomycota</taxon>
        <taxon>Agaricomycotina</taxon>
        <taxon>Agaricomycetes</taxon>
        <taxon>Agaricomycetidae</taxon>
        <taxon>Agaricales</taxon>
        <taxon>Agaricineae</taxon>
        <taxon>Psathyrellaceae</taxon>
        <taxon>Ephemerocybe</taxon>
    </lineage>
</organism>
<reference evidence="5 6" key="1">
    <citation type="journal article" date="2020" name="ISME J.">
        <title>Uncovering the hidden diversity of litter-decomposition mechanisms in mushroom-forming fungi.</title>
        <authorList>
            <person name="Floudas D."/>
            <person name="Bentzer J."/>
            <person name="Ahren D."/>
            <person name="Johansson T."/>
            <person name="Persson P."/>
            <person name="Tunlid A."/>
        </authorList>
    </citation>
    <scope>NUCLEOTIDE SEQUENCE [LARGE SCALE GENOMIC DNA]</scope>
    <source>
        <strain evidence="5 6">CBS 175.51</strain>
    </source>
</reference>
<dbReference type="PANTHER" id="PTHR12765">
    <property type="entry name" value="RED PROTEIN IK FACTOR CYTOKINE IK"/>
    <property type="match status" value="1"/>
</dbReference>
<dbReference type="GO" id="GO:0005634">
    <property type="term" value="C:nucleus"/>
    <property type="evidence" value="ECO:0007669"/>
    <property type="project" value="UniProtKB-SubCell"/>
</dbReference>
<feature type="compositionally biased region" description="Basic and acidic residues" evidence="3">
    <location>
        <begin position="247"/>
        <end position="256"/>
    </location>
</feature>
<keyword evidence="6" id="KW-1185">Reference proteome</keyword>
<feature type="compositionally biased region" description="Acidic residues" evidence="3">
    <location>
        <begin position="378"/>
        <end position="387"/>
    </location>
</feature>
<feature type="region of interest" description="Disordered" evidence="3">
    <location>
        <begin position="166"/>
        <end position="463"/>
    </location>
</feature>
<evidence type="ECO:0000256" key="1">
    <source>
        <dbReference type="ARBA" id="ARBA00004123"/>
    </source>
</evidence>
<name>A0A8H5C667_9AGAR</name>
<evidence type="ECO:0000313" key="5">
    <source>
        <dbReference type="EMBL" id="KAF5335957.1"/>
    </source>
</evidence>
<feature type="compositionally biased region" description="Low complexity" evidence="3">
    <location>
        <begin position="198"/>
        <end position="209"/>
    </location>
</feature>
<proteinExistence type="predicted"/>
<feature type="compositionally biased region" description="Basic and acidic residues" evidence="3">
    <location>
        <begin position="439"/>
        <end position="463"/>
    </location>
</feature>
<dbReference type="Proteomes" id="UP000541558">
    <property type="component" value="Unassembled WGS sequence"/>
</dbReference>
<evidence type="ECO:0000259" key="4">
    <source>
        <dbReference type="Pfam" id="PF07808"/>
    </source>
</evidence>
<dbReference type="InterPro" id="IPR012916">
    <property type="entry name" value="RED_N"/>
</dbReference>
<gene>
    <name evidence="5" type="ORF">D9611_006417</name>
</gene>
<evidence type="ECO:0000256" key="3">
    <source>
        <dbReference type="SAM" id="MobiDB-lite"/>
    </source>
</evidence>
<keyword evidence="2" id="KW-0539">Nucleus</keyword>
<dbReference type="OrthoDB" id="3366823at2759"/>
<feature type="region of interest" description="Disordered" evidence="3">
    <location>
        <begin position="30"/>
        <end position="94"/>
    </location>
</feature>
<dbReference type="Pfam" id="PF07808">
    <property type="entry name" value="RED_N"/>
    <property type="match status" value="1"/>
</dbReference>
<dbReference type="AlphaFoldDB" id="A0A8H5C667"/>
<feature type="domain" description="RED-like N-terminal" evidence="4">
    <location>
        <begin position="67"/>
        <end position="181"/>
    </location>
</feature>
<evidence type="ECO:0000256" key="2">
    <source>
        <dbReference type="ARBA" id="ARBA00023242"/>
    </source>
</evidence>
<feature type="compositionally biased region" description="Basic and acidic residues" evidence="3">
    <location>
        <begin position="182"/>
        <end position="194"/>
    </location>
</feature>
<comment type="caution">
    <text evidence="5">The sequence shown here is derived from an EMBL/GenBank/DDBJ whole genome shotgun (WGS) entry which is preliminary data.</text>
</comment>
<accession>A0A8H5C667</accession>
<feature type="compositionally biased region" description="Basic and acidic residues" evidence="3">
    <location>
        <begin position="212"/>
        <end position="222"/>
    </location>
</feature>
<feature type="compositionally biased region" description="Acidic residues" evidence="3">
    <location>
        <begin position="294"/>
        <end position="323"/>
    </location>
</feature>